<proteinExistence type="predicted"/>
<name>A0A9N8VXE3_9GLOM</name>
<reference evidence="1" key="1">
    <citation type="submission" date="2021-06" db="EMBL/GenBank/DDBJ databases">
        <authorList>
            <person name="Kallberg Y."/>
            <person name="Tangrot J."/>
            <person name="Rosling A."/>
        </authorList>
    </citation>
    <scope>NUCLEOTIDE SEQUENCE</scope>
    <source>
        <strain evidence="1">IN212</strain>
    </source>
</reference>
<accession>A0A9N8VXE3</accession>
<dbReference type="InterPro" id="IPR036910">
    <property type="entry name" value="HMG_box_dom_sf"/>
</dbReference>
<comment type="caution">
    <text evidence="1">The sequence shown here is derived from an EMBL/GenBank/DDBJ whole genome shotgun (WGS) entry which is preliminary data.</text>
</comment>
<dbReference type="OrthoDB" id="2335652at2759"/>
<protein>
    <submittedName>
        <fullName evidence="1">3197_t:CDS:1</fullName>
    </submittedName>
</protein>
<sequence length="144" mass="16690">MSYYNVLAQRIVSTSTYDDITLSIVQNYLGYYYIKVFEVKLMRVTIIDPFTVPNVNEVINFQNGSTVSPNCFILFRREVQTRISDKGLRIGRTTLSKLSSAIWKDLRDNEPNLVNSFKTVANNAKRIFCGRGLRFRHVRGSRIR</sequence>
<gene>
    <name evidence="1" type="ORF">RFULGI_LOCUS792</name>
</gene>
<dbReference type="EMBL" id="CAJVPZ010000391">
    <property type="protein sequence ID" value="CAG8463586.1"/>
    <property type="molecule type" value="Genomic_DNA"/>
</dbReference>
<dbReference type="Proteomes" id="UP000789396">
    <property type="component" value="Unassembled WGS sequence"/>
</dbReference>
<evidence type="ECO:0000313" key="2">
    <source>
        <dbReference type="Proteomes" id="UP000789396"/>
    </source>
</evidence>
<evidence type="ECO:0000313" key="1">
    <source>
        <dbReference type="EMBL" id="CAG8463586.1"/>
    </source>
</evidence>
<keyword evidence="2" id="KW-1185">Reference proteome</keyword>
<organism evidence="1 2">
    <name type="scientific">Racocetra fulgida</name>
    <dbReference type="NCBI Taxonomy" id="60492"/>
    <lineage>
        <taxon>Eukaryota</taxon>
        <taxon>Fungi</taxon>
        <taxon>Fungi incertae sedis</taxon>
        <taxon>Mucoromycota</taxon>
        <taxon>Glomeromycotina</taxon>
        <taxon>Glomeromycetes</taxon>
        <taxon>Diversisporales</taxon>
        <taxon>Gigasporaceae</taxon>
        <taxon>Racocetra</taxon>
    </lineage>
</organism>
<dbReference type="AlphaFoldDB" id="A0A9N8VXE3"/>
<dbReference type="Gene3D" id="1.10.30.10">
    <property type="entry name" value="High mobility group box domain"/>
    <property type="match status" value="1"/>
</dbReference>